<dbReference type="AlphaFoldDB" id="A0A2S8BMC5"/>
<evidence type="ECO:0000313" key="2">
    <source>
        <dbReference type="Proteomes" id="UP000238296"/>
    </source>
</evidence>
<dbReference type="InterPro" id="IPR011045">
    <property type="entry name" value="N2O_reductase_N"/>
</dbReference>
<reference evidence="1 2" key="1">
    <citation type="journal article" date="2017" name="Int. J. Syst. Evol. Microbiol.">
        <title>Mycobacterium talmoniae sp. nov., a slowly growing mycobacterium isolated from human respiratory samples.</title>
        <authorList>
            <person name="Davidson R.M."/>
            <person name="DeGroote M.A."/>
            <person name="Marola J.L."/>
            <person name="Buss S."/>
            <person name="Jones V."/>
            <person name="McNeil M.R."/>
            <person name="Freifeld A.G."/>
            <person name="Elaine Epperson L."/>
            <person name="Hasan N.A."/>
            <person name="Jackson M."/>
            <person name="Iwen P.C."/>
            <person name="Salfinger M."/>
            <person name="Strong M."/>
        </authorList>
    </citation>
    <scope>NUCLEOTIDE SEQUENCE [LARGE SCALE GENOMIC DNA]</scope>
    <source>
        <strain evidence="1 2">ATCC BAA-2683</strain>
    </source>
</reference>
<proteinExistence type="predicted"/>
<accession>A0A2S8BMC5</accession>
<dbReference type="EMBL" id="PPEA01000272">
    <property type="protein sequence ID" value="PQM47827.1"/>
    <property type="molecule type" value="Genomic_DNA"/>
</dbReference>
<gene>
    <name evidence="1" type="ORF">C1Y40_01954</name>
</gene>
<dbReference type="Gene3D" id="2.130.10.10">
    <property type="entry name" value="YVTN repeat-like/Quinoprotein amine dehydrogenase"/>
    <property type="match status" value="1"/>
</dbReference>
<protein>
    <recommendedName>
        <fullName evidence="3">PE-PGRS family protein PE_PGRS18</fullName>
    </recommendedName>
</protein>
<dbReference type="Proteomes" id="UP000238296">
    <property type="component" value="Unassembled WGS sequence"/>
</dbReference>
<dbReference type="InterPro" id="IPR015943">
    <property type="entry name" value="WD40/YVTN_repeat-like_dom_sf"/>
</dbReference>
<sequence>MPMQIAVDPEGHMVYVTNGGDDTVSVIAATR</sequence>
<dbReference type="SUPFAM" id="SSF50974">
    <property type="entry name" value="Nitrous oxide reductase, N-terminal domain"/>
    <property type="match status" value="1"/>
</dbReference>
<organism evidence="1 2">
    <name type="scientific">Mycobacterium talmoniae</name>
    <dbReference type="NCBI Taxonomy" id="1858794"/>
    <lineage>
        <taxon>Bacteria</taxon>
        <taxon>Bacillati</taxon>
        <taxon>Actinomycetota</taxon>
        <taxon>Actinomycetes</taxon>
        <taxon>Mycobacteriales</taxon>
        <taxon>Mycobacteriaceae</taxon>
        <taxon>Mycobacterium</taxon>
    </lineage>
</organism>
<name>A0A2S8BMC5_9MYCO</name>
<evidence type="ECO:0000313" key="1">
    <source>
        <dbReference type="EMBL" id="PQM47827.1"/>
    </source>
</evidence>
<comment type="caution">
    <text evidence="1">The sequence shown here is derived from an EMBL/GenBank/DDBJ whole genome shotgun (WGS) entry which is preliminary data.</text>
</comment>
<evidence type="ECO:0008006" key="3">
    <source>
        <dbReference type="Google" id="ProtNLM"/>
    </source>
</evidence>